<dbReference type="AlphaFoldDB" id="A0A6A5T5X7"/>
<sequence length="67" mass="6499">MTSVVFVPTAPYVNATGSMTVLATGSASGAGALTPDFTGAAVPGFRGFKTAALTGALGFLGLVFAES</sequence>
<organism evidence="1 2">
    <name type="scientific">Clathrospora elynae</name>
    <dbReference type="NCBI Taxonomy" id="706981"/>
    <lineage>
        <taxon>Eukaryota</taxon>
        <taxon>Fungi</taxon>
        <taxon>Dikarya</taxon>
        <taxon>Ascomycota</taxon>
        <taxon>Pezizomycotina</taxon>
        <taxon>Dothideomycetes</taxon>
        <taxon>Pleosporomycetidae</taxon>
        <taxon>Pleosporales</taxon>
        <taxon>Diademaceae</taxon>
        <taxon>Clathrospora</taxon>
    </lineage>
</organism>
<dbReference type="OrthoDB" id="3797419at2759"/>
<name>A0A6A5T5X7_9PLEO</name>
<dbReference type="EMBL" id="ML975997">
    <property type="protein sequence ID" value="KAF1948023.1"/>
    <property type="molecule type" value="Genomic_DNA"/>
</dbReference>
<evidence type="ECO:0000313" key="2">
    <source>
        <dbReference type="Proteomes" id="UP000800038"/>
    </source>
</evidence>
<accession>A0A6A5T5X7</accession>
<evidence type="ECO:0000313" key="1">
    <source>
        <dbReference type="EMBL" id="KAF1948023.1"/>
    </source>
</evidence>
<dbReference type="Proteomes" id="UP000800038">
    <property type="component" value="Unassembled WGS sequence"/>
</dbReference>
<protein>
    <submittedName>
        <fullName evidence="1">Uncharacterized protein</fullName>
    </submittedName>
</protein>
<proteinExistence type="predicted"/>
<keyword evidence="2" id="KW-1185">Reference proteome</keyword>
<gene>
    <name evidence="1" type="ORF">EJ02DRAFT_449490</name>
</gene>
<reference evidence="1" key="1">
    <citation type="journal article" date="2020" name="Stud. Mycol.">
        <title>101 Dothideomycetes genomes: a test case for predicting lifestyles and emergence of pathogens.</title>
        <authorList>
            <person name="Haridas S."/>
            <person name="Albert R."/>
            <person name="Binder M."/>
            <person name="Bloem J."/>
            <person name="Labutti K."/>
            <person name="Salamov A."/>
            <person name="Andreopoulos B."/>
            <person name="Baker S."/>
            <person name="Barry K."/>
            <person name="Bills G."/>
            <person name="Bluhm B."/>
            <person name="Cannon C."/>
            <person name="Castanera R."/>
            <person name="Culley D."/>
            <person name="Daum C."/>
            <person name="Ezra D."/>
            <person name="Gonzalez J."/>
            <person name="Henrissat B."/>
            <person name="Kuo A."/>
            <person name="Liang C."/>
            <person name="Lipzen A."/>
            <person name="Lutzoni F."/>
            <person name="Magnuson J."/>
            <person name="Mondo S."/>
            <person name="Nolan M."/>
            <person name="Ohm R."/>
            <person name="Pangilinan J."/>
            <person name="Park H.-J."/>
            <person name="Ramirez L."/>
            <person name="Alfaro M."/>
            <person name="Sun H."/>
            <person name="Tritt A."/>
            <person name="Yoshinaga Y."/>
            <person name="Zwiers L.-H."/>
            <person name="Turgeon B."/>
            <person name="Goodwin S."/>
            <person name="Spatafora J."/>
            <person name="Crous P."/>
            <person name="Grigoriev I."/>
        </authorList>
    </citation>
    <scope>NUCLEOTIDE SEQUENCE</scope>
    <source>
        <strain evidence="1">CBS 161.51</strain>
    </source>
</reference>